<dbReference type="GO" id="GO:0046061">
    <property type="term" value="P:dATP catabolic process"/>
    <property type="evidence" value="ECO:0007669"/>
    <property type="project" value="TreeGrafter"/>
</dbReference>
<dbReference type="Gene3D" id="1.10.287.1080">
    <property type="entry name" value="MazG-like"/>
    <property type="match status" value="2"/>
</dbReference>
<dbReference type="CDD" id="cd11529">
    <property type="entry name" value="NTP-PPase_MazG_Cterm"/>
    <property type="match status" value="1"/>
</dbReference>
<dbReference type="CDD" id="cd11528">
    <property type="entry name" value="NTP-PPase_MazG_Nterm"/>
    <property type="match status" value="1"/>
</dbReference>
<dbReference type="InterPro" id="IPR004518">
    <property type="entry name" value="MazG-like_dom"/>
</dbReference>
<reference evidence="2" key="1">
    <citation type="submission" date="2020-05" db="EMBL/GenBank/DDBJ databases">
        <authorList>
            <person name="Chiriac C."/>
            <person name="Salcher M."/>
            <person name="Ghai R."/>
            <person name="Kavagutti S V."/>
        </authorList>
    </citation>
    <scope>NUCLEOTIDE SEQUENCE</scope>
</reference>
<dbReference type="AlphaFoldDB" id="A0A6J7J8D9"/>
<dbReference type="SUPFAM" id="SSF101386">
    <property type="entry name" value="all-alpha NTP pyrophosphatases"/>
    <property type="match status" value="2"/>
</dbReference>
<gene>
    <name evidence="2" type="ORF">UFOPK3564_02854</name>
</gene>
<accession>A0A6J7J8D9</accession>
<dbReference type="GO" id="GO:0006203">
    <property type="term" value="P:dGTP catabolic process"/>
    <property type="evidence" value="ECO:0007669"/>
    <property type="project" value="TreeGrafter"/>
</dbReference>
<name>A0A6J7J8D9_9ZZZZ</name>
<dbReference type="GO" id="GO:0046052">
    <property type="term" value="P:UTP catabolic process"/>
    <property type="evidence" value="ECO:0007669"/>
    <property type="project" value="TreeGrafter"/>
</dbReference>
<dbReference type="EMBL" id="CAFBMK010000229">
    <property type="protein sequence ID" value="CAB4939465.1"/>
    <property type="molecule type" value="Genomic_DNA"/>
</dbReference>
<dbReference type="GO" id="GO:0046076">
    <property type="term" value="P:dTTP catabolic process"/>
    <property type="evidence" value="ECO:0007669"/>
    <property type="project" value="TreeGrafter"/>
</dbReference>
<evidence type="ECO:0000313" key="2">
    <source>
        <dbReference type="EMBL" id="CAB4939465.1"/>
    </source>
</evidence>
<organism evidence="2">
    <name type="scientific">freshwater metagenome</name>
    <dbReference type="NCBI Taxonomy" id="449393"/>
    <lineage>
        <taxon>unclassified sequences</taxon>
        <taxon>metagenomes</taxon>
        <taxon>ecological metagenomes</taxon>
    </lineage>
</organism>
<protein>
    <submittedName>
        <fullName evidence="2">Unannotated protein</fullName>
    </submittedName>
</protein>
<feature type="domain" description="NTP pyrophosphohydrolase MazG-like" evidence="1">
    <location>
        <begin position="33"/>
        <end position="106"/>
    </location>
</feature>
<dbReference type="InterPro" id="IPR048011">
    <property type="entry name" value="NTP-PPase_MazG-like_C"/>
</dbReference>
<dbReference type="InterPro" id="IPR048015">
    <property type="entry name" value="NTP-PPase_MazG-like_N"/>
</dbReference>
<dbReference type="GO" id="GO:0046081">
    <property type="term" value="P:dUTP catabolic process"/>
    <property type="evidence" value="ECO:0007669"/>
    <property type="project" value="TreeGrafter"/>
</dbReference>
<dbReference type="Pfam" id="PF03819">
    <property type="entry name" value="MazG"/>
    <property type="match status" value="1"/>
</dbReference>
<dbReference type="PANTHER" id="PTHR30522">
    <property type="entry name" value="NUCLEOSIDE TRIPHOSPHATE PYROPHOSPHOHYDROLASE"/>
    <property type="match status" value="1"/>
</dbReference>
<dbReference type="PANTHER" id="PTHR30522:SF0">
    <property type="entry name" value="NUCLEOSIDE TRIPHOSPHATE PYROPHOSPHOHYDROLASE"/>
    <property type="match status" value="1"/>
</dbReference>
<sequence>MWRVPRDEITAALGALDDITRRLRLECPWDREQDERTIVPHTLEEAYELADAASSGDDAKMRDELGDVLFQVHFLSLLLEERGAGDLAAVAAGCRRKLIRRHPHVFAPDSPEMLEVLEADRAGRAEQESRLTEQAGAQLRDVAGADDVLANWDAIKQTEAGREGGIFGEVPDNLPSLLFARKVQRRAASSGFDPIDVDAALEAAHAELDRLAETIRAGARAATFQALGDALFAVTNVARKAKADPEIALRSASVRFRDRVLRAEVLAESEGRAWADLDDDDRLGYYAQVLFAERPGGADEPPVAD</sequence>
<evidence type="ECO:0000259" key="1">
    <source>
        <dbReference type="Pfam" id="PF03819"/>
    </source>
</evidence>
<dbReference type="InterPro" id="IPR011551">
    <property type="entry name" value="NTP_PyrPHydrolase_MazG"/>
</dbReference>
<proteinExistence type="predicted"/>
<dbReference type="GO" id="GO:0046047">
    <property type="term" value="P:TTP catabolic process"/>
    <property type="evidence" value="ECO:0007669"/>
    <property type="project" value="TreeGrafter"/>
</dbReference>
<dbReference type="GO" id="GO:0047429">
    <property type="term" value="F:nucleoside triphosphate diphosphatase activity"/>
    <property type="evidence" value="ECO:0007669"/>
    <property type="project" value="InterPro"/>
</dbReference>